<dbReference type="Gene3D" id="1.20.1560.10">
    <property type="entry name" value="ABC transporter type 1, transmembrane domain"/>
    <property type="match status" value="1"/>
</dbReference>
<dbReference type="Proteomes" id="UP000192923">
    <property type="component" value="Unassembled WGS sequence"/>
</dbReference>
<evidence type="ECO:0000256" key="2">
    <source>
        <dbReference type="ARBA" id="ARBA00022448"/>
    </source>
</evidence>
<feature type="transmembrane region" description="Helical" evidence="7">
    <location>
        <begin position="293"/>
        <end position="314"/>
    </location>
</feature>
<comment type="subcellular location">
    <subcellularLocation>
        <location evidence="1">Cell membrane</location>
        <topology evidence="1">Multi-pass membrane protein</topology>
    </subcellularLocation>
</comment>
<evidence type="ECO:0000313" key="11">
    <source>
        <dbReference type="Proteomes" id="UP000192923"/>
    </source>
</evidence>
<evidence type="ECO:0000256" key="5">
    <source>
        <dbReference type="ARBA" id="ARBA00023136"/>
    </source>
</evidence>
<keyword evidence="10" id="KW-0547">Nucleotide-binding</keyword>
<dbReference type="PROSITE" id="PS50929">
    <property type="entry name" value="ABC_TM1F"/>
    <property type="match status" value="1"/>
</dbReference>
<dbReference type="RefSeq" id="WP_085215419.1">
    <property type="nucleotide sequence ID" value="NZ_FXAM01000001.1"/>
</dbReference>
<dbReference type="EMBL" id="FXAM01000001">
    <property type="protein sequence ID" value="SMF96546.1"/>
    <property type="molecule type" value="Genomic_DNA"/>
</dbReference>
<dbReference type="SUPFAM" id="SSF52540">
    <property type="entry name" value="P-loop containing nucleoside triphosphate hydrolases"/>
    <property type="match status" value="1"/>
</dbReference>
<feature type="domain" description="ABC transmembrane type-1" evidence="9">
    <location>
        <begin position="36"/>
        <end position="322"/>
    </location>
</feature>
<evidence type="ECO:0000313" key="10">
    <source>
        <dbReference type="EMBL" id="SMF96546.1"/>
    </source>
</evidence>
<reference evidence="10 11" key="1">
    <citation type="submission" date="2016-12" db="EMBL/GenBank/DDBJ databases">
        <authorList>
            <person name="Song W.-J."/>
            <person name="Kurnit D.M."/>
        </authorList>
    </citation>
    <scope>NUCLEOTIDE SEQUENCE [LARGE SCALE GENOMIC DNA]</scope>
    <source>
        <strain evidence="10 11">175</strain>
    </source>
</reference>
<feature type="transmembrane region" description="Helical" evidence="7">
    <location>
        <begin position="30"/>
        <end position="54"/>
    </location>
</feature>
<evidence type="ECO:0000256" key="7">
    <source>
        <dbReference type="SAM" id="Phobius"/>
    </source>
</evidence>
<feature type="transmembrane region" description="Helical" evidence="7">
    <location>
        <begin position="270"/>
        <end position="287"/>
    </location>
</feature>
<dbReference type="InterPro" id="IPR050835">
    <property type="entry name" value="ABC_transporter_sub-D"/>
</dbReference>
<keyword evidence="11" id="KW-1185">Reference proteome</keyword>
<dbReference type="Pfam" id="PF06472">
    <property type="entry name" value="ABC_membrane_2"/>
    <property type="match status" value="1"/>
</dbReference>
<evidence type="ECO:0000256" key="6">
    <source>
        <dbReference type="SAM" id="MobiDB-lite"/>
    </source>
</evidence>
<dbReference type="GO" id="GO:0005524">
    <property type="term" value="F:ATP binding"/>
    <property type="evidence" value="ECO:0007669"/>
    <property type="project" value="UniProtKB-KW"/>
</dbReference>
<dbReference type="PANTHER" id="PTHR11384">
    <property type="entry name" value="ATP-BINDING CASSETTE, SUB-FAMILY D MEMBER"/>
    <property type="match status" value="1"/>
</dbReference>
<dbReference type="Gene3D" id="3.40.50.300">
    <property type="entry name" value="P-loop containing nucleotide triphosphate hydrolases"/>
    <property type="match status" value="1"/>
</dbReference>
<evidence type="ECO:0000256" key="3">
    <source>
        <dbReference type="ARBA" id="ARBA00022692"/>
    </source>
</evidence>
<organism evidence="10 11">
    <name type="scientific">Methylomagnum ishizawai</name>
    <dbReference type="NCBI Taxonomy" id="1760988"/>
    <lineage>
        <taxon>Bacteria</taxon>
        <taxon>Pseudomonadati</taxon>
        <taxon>Pseudomonadota</taxon>
        <taxon>Gammaproteobacteria</taxon>
        <taxon>Methylococcales</taxon>
        <taxon>Methylococcaceae</taxon>
        <taxon>Methylomagnum</taxon>
    </lineage>
</organism>
<feature type="transmembrane region" description="Helical" evidence="7">
    <location>
        <begin position="154"/>
        <end position="173"/>
    </location>
</feature>
<dbReference type="PANTHER" id="PTHR11384:SF59">
    <property type="entry name" value="LYSOSOMAL COBALAMIN TRANSPORTER ABCD4"/>
    <property type="match status" value="1"/>
</dbReference>
<evidence type="ECO:0000256" key="1">
    <source>
        <dbReference type="ARBA" id="ARBA00004651"/>
    </source>
</evidence>
<dbReference type="SUPFAM" id="SSF90123">
    <property type="entry name" value="ABC transporter transmembrane region"/>
    <property type="match status" value="1"/>
</dbReference>
<dbReference type="InterPro" id="IPR036640">
    <property type="entry name" value="ABC1_TM_sf"/>
</dbReference>
<name>A0A1Y6D1T4_9GAMM</name>
<gene>
    <name evidence="10" type="ORF">SAMN02949497_3946</name>
</gene>
<keyword evidence="2" id="KW-0813">Transport</keyword>
<dbReference type="InterPro" id="IPR027417">
    <property type="entry name" value="P-loop_NTPase"/>
</dbReference>
<dbReference type="GO" id="GO:0140359">
    <property type="term" value="F:ABC-type transporter activity"/>
    <property type="evidence" value="ECO:0007669"/>
    <property type="project" value="InterPro"/>
</dbReference>
<dbReference type="PROSITE" id="PS50893">
    <property type="entry name" value="ABC_TRANSPORTER_2"/>
    <property type="match status" value="1"/>
</dbReference>
<keyword evidence="5 7" id="KW-0472">Membrane</keyword>
<evidence type="ECO:0000259" key="8">
    <source>
        <dbReference type="PROSITE" id="PS50893"/>
    </source>
</evidence>
<keyword evidence="4 7" id="KW-1133">Transmembrane helix</keyword>
<keyword evidence="10" id="KW-0067">ATP-binding</keyword>
<dbReference type="STRING" id="1760988.SAMN02949497_3946"/>
<evidence type="ECO:0000259" key="9">
    <source>
        <dbReference type="PROSITE" id="PS50929"/>
    </source>
</evidence>
<dbReference type="GO" id="GO:0016887">
    <property type="term" value="F:ATP hydrolysis activity"/>
    <property type="evidence" value="ECO:0007669"/>
    <property type="project" value="InterPro"/>
</dbReference>
<keyword evidence="3 7" id="KW-0812">Transmembrane</keyword>
<feature type="transmembrane region" description="Helical" evidence="7">
    <location>
        <begin position="74"/>
        <end position="94"/>
    </location>
</feature>
<dbReference type="InterPro" id="IPR003439">
    <property type="entry name" value="ABC_transporter-like_ATP-bd"/>
</dbReference>
<proteinExistence type="predicted"/>
<feature type="domain" description="ABC transporter" evidence="8">
    <location>
        <begin position="357"/>
        <end position="584"/>
    </location>
</feature>
<dbReference type="AlphaFoldDB" id="A0A1Y6D1T4"/>
<dbReference type="InterPro" id="IPR011527">
    <property type="entry name" value="ABC1_TM_dom"/>
</dbReference>
<feature type="region of interest" description="Disordered" evidence="6">
    <location>
        <begin position="566"/>
        <end position="587"/>
    </location>
</feature>
<dbReference type="OrthoDB" id="9810134at2"/>
<accession>A0A1Y6D1T4</accession>
<evidence type="ECO:0000256" key="4">
    <source>
        <dbReference type="ARBA" id="ARBA00022989"/>
    </source>
</evidence>
<protein>
    <submittedName>
        <fullName evidence="10">Putative ATP-binding cassette transporter</fullName>
    </submittedName>
</protein>
<dbReference type="GO" id="GO:0005886">
    <property type="term" value="C:plasma membrane"/>
    <property type="evidence" value="ECO:0007669"/>
    <property type="project" value="UniProtKB-SubCell"/>
</dbReference>
<sequence length="587" mass="65544">MLRIPINEQGSGLFFQLIRHFVRSPSGPRAIALFGLLIALLFGLNGLNILNSYVGRDFMSALAGRDVPAYLRQAVIYTAVFACLTVVAVFLRYAEERLGLLWREWMTRQFLDLYLRYPSYYRMNDSLIKSTGMEHADQRIAEDVRVFTTTTLSFALMLLNGTFTALAFSGVLWSISPRLFLVAVVYAAFGSYLTFRLGHRLIDLNYTQLDKEASFRSGLLHVGERAESIALLNREERMSRRLHRQFDAVVENFHQIILVNRRLGFFTTGYNYLVQVIPILLVAPLFIDGQAEFGVITQSAAAFVMLIGAFSLIITQFQSLSSFAAVIERLINLWYAIELTQTETVCGMDFGEDDDRIGYEHLTLRSPIDHTVLVDDLTLSIPHGTRVLVAGADGTAKDALFKATAGILDTGTGRLIRPRAGRIQFLPERPYLPPGSLREALNPDAPGIAITDTALLETLHALGLEPVLARVGGLEAEQDWDAALSVDEQQLMSFARVLLAQPRFVLIENPGNDLDPDKAGELLRMLTGRGTTYLTFGRHGQRDGDEPIERYDAVLELKPQGRWSWKDNGRRLLGPGDRPLTPQAPPP</sequence>
<feature type="transmembrane region" description="Helical" evidence="7">
    <location>
        <begin position="179"/>
        <end position="195"/>
    </location>
</feature>